<organism evidence="5 6">
    <name type="scientific">Ectocarpus siliculosus</name>
    <name type="common">Brown alga</name>
    <name type="synonym">Conferva siliculosa</name>
    <dbReference type="NCBI Taxonomy" id="2880"/>
    <lineage>
        <taxon>Eukaryota</taxon>
        <taxon>Sar</taxon>
        <taxon>Stramenopiles</taxon>
        <taxon>Ochrophyta</taxon>
        <taxon>PX clade</taxon>
        <taxon>Phaeophyceae</taxon>
        <taxon>Ectocarpales</taxon>
        <taxon>Ectocarpaceae</taxon>
        <taxon>Ectocarpus</taxon>
    </lineage>
</organism>
<proteinExistence type="predicted"/>
<dbReference type="OrthoDB" id="264785at2759"/>
<feature type="coiled-coil region" evidence="2">
    <location>
        <begin position="782"/>
        <end position="867"/>
    </location>
</feature>
<evidence type="ECO:0000256" key="2">
    <source>
        <dbReference type="SAM" id="Coils"/>
    </source>
</evidence>
<feature type="region of interest" description="Disordered" evidence="3">
    <location>
        <begin position="1"/>
        <end position="20"/>
    </location>
</feature>
<feature type="coiled-coil region" evidence="2">
    <location>
        <begin position="183"/>
        <end position="245"/>
    </location>
</feature>
<dbReference type="Proteomes" id="UP000002630">
    <property type="component" value="Linkage Group LG26"/>
</dbReference>
<name>D7FKG1_ECTSI</name>
<keyword evidence="5" id="KW-0969">Cilium</keyword>
<feature type="coiled-coil region" evidence="2">
    <location>
        <begin position="421"/>
        <end position="588"/>
    </location>
</feature>
<reference evidence="5 6" key="1">
    <citation type="journal article" date="2010" name="Nature">
        <title>The Ectocarpus genome and the independent evolution of multicellularity in brown algae.</title>
        <authorList>
            <person name="Cock J.M."/>
            <person name="Sterck L."/>
            <person name="Rouze P."/>
            <person name="Scornet D."/>
            <person name="Allen A.E."/>
            <person name="Amoutzias G."/>
            <person name="Anthouard V."/>
            <person name="Artiguenave F."/>
            <person name="Aury J.M."/>
            <person name="Badger J.H."/>
            <person name="Beszteri B."/>
            <person name="Billiau K."/>
            <person name="Bonnet E."/>
            <person name="Bothwell J.H."/>
            <person name="Bowler C."/>
            <person name="Boyen C."/>
            <person name="Brownlee C."/>
            <person name="Carrano C.J."/>
            <person name="Charrier B."/>
            <person name="Cho G.Y."/>
            <person name="Coelho S.M."/>
            <person name="Collen J."/>
            <person name="Corre E."/>
            <person name="Da Silva C."/>
            <person name="Delage L."/>
            <person name="Delaroque N."/>
            <person name="Dittami S.M."/>
            <person name="Doulbeau S."/>
            <person name="Elias M."/>
            <person name="Farnham G."/>
            <person name="Gachon C.M."/>
            <person name="Gschloessl B."/>
            <person name="Heesch S."/>
            <person name="Jabbari K."/>
            <person name="Jubin C."/>
            <person name="Kawai H."/>
            <person name="Kimura K."/>
            <person name="Kloareg B."/>
            <person name="Kupper F.C."/>
            <person name="Lang D."/>
            <person name="Le Bail A."/>
            <person name="Leblanc C."/>
            <person name="Lerouge P."/>
            <person name="Lohr M."/>
            <person name="Lopez P.J."/>
            <person name="Martens C."/>
            <person name="Maumus F."/>
            <person name="Michel G."/>
            <person name="Miranda-Saavedra D."/>
            <person name="Morales J."/>
            <person name="Moreau H."/>
            <person name="Motomura T."/>
            <person name="Nagasato C."/>
            <person name="Napoli C.A."/>
            <person name="Nelson D.R."/>
            <person name="Nyvall-Collen P."/>
            <person name="Peters A.F."/>
            <person name="Pommier C."/>
            <person name="Potin P."/>
            <person name="Poulain J."/>
            <person name="Quesneville H."/>
            <person name="Read B."/>
            <person name="Rensing S.A."/>
            <person name="Ritter A."/>
            <person name="Rousvoal S."/>
            <person name="Samanta M."/>
            <person name="Samson G."/>
            <person name="Schroeder D.C."/>
            <person name="Segurens B."/>
            <person name="Strittmatter M."/>
            <person name="Tonon T."/>
            <person name="Tregear J.W."/>
            <person name="Valentin K."/>
            <person name="von Dassow P."/>
            <person name="Yamagishi T."/>
            <person name="Van de Peer Y."/>
            <person name="Wincker P."/>
        </authorList>
    </citation>
    <scope>NUCLEOTIDE SEQUENCE [LARGE SCALE GENOMIC DNA]</scope>
    <source>
        <strain evidence="6">Ec32 / CCAP1310/4</strain>
    </source>
</reference>
<dbReference type="FunCoup" id="D7FKG1">
    <property type="interactions" value="113"/>
</dbReference>
<dbReference type="PANTHER" id="PTHR32083:SF0">
    <property type="entry name" value="CILIA AND FLAGELLA-ASSOCIATED PROTEIN 58"/>
    <property type="match status" value="1"/>
</dbReference>
<feature type="region of interest" description="Disordered" evidence="3">
    <location>
        <begin position="755"/>
        <end position="778"/>
    </location>
</feature>
<evidence type="ECO:0000259" key="4">
    <source>
        <dbReference type="Pfam" id="PF21771"/>
    </source>
</evidence>
<dbReference type="GO" id="GO:0005856">
    <property type="term" value="C:cytoskeleton"/>
    <property type="evidence" value="ECO:0007669"/>
    <property type="project" value="TreeGrafter"/>
</dbReference>
<evidence type="ECO:0000313" key="5">
    <source>
        <dbReference type="EMBL" id="CBJ29363.1"/>
    </source>
</evidence>
<feature type="compositionally biased region" description="Gly residues" evidence="3">
    <location>
        <begin position="1"/>
        <end position="16"/>
    </location>
</feature>
<protein>
    <submittedName>
        <fullName evidence="5">Flagellar associated protein</fullName>
    </submittedName>
</protein>
<sequence length="908" mass="106040">MQDGGTIDGGQVGGGKKGGEMEVDFNSSAFEALERDFQEVLSELVGDKSLERFRLEYEKLHRALKKSHEQEKRLIKKCRELNGEIVNNAAKVQTALKLSQEDQATIGSLRKEIEKAWTMVDVAHEKEVRAKDTINQLKEEISNLSKLVEKGAGLSVGQENMVKELIRVRDDLTRKTDEQGQTIAIYETQLNELSNQTQSLSADVGAKDALLHEARDIINSKDNEISREQRRRQRTDKELRDVRSKLDLKTAEHEQMSAELATAQGSGQTLDKQLSEARATMEKYLRDYDTLFNRTQKLTEDLEDQMYKNSQLSLENINADKEIKTKDNEIARHLTELGQWERKMEREKNVTERYRRMLEESKTPLAIAQTSIQSLEKEMSVLRKREELARKEADTSSREKGLQLQATQKAEDRMKITEDLVKEREMIISSLEAELTSYKNEVSRQRKDVFRLEQEREKLGSELSEAQNIYMQSLEDVKLRQMRINELGNKISDWEVKLKQQQQLYESVRSDRNLYSKNLIEAQDEIAEMKRKLKIMNHQIEQLKEDITAKDHALVKEHFDHQKAETQREQMRNEIDRMKRLLENNDTVVHKQDAEVRRLAGMLSKMDEDALKQRKEYDQVINERDILGTQLIRRNDELALLYEKLKIQQSTLKKGEAGYSMRLMDIRTLKLKCGDLMRDLAIARGSSNQMEELRREVFQLQRDLLQEKAKVKALSEELENPMNVHRWRKLEGSDPTTFEMIQKIHTLQKRLISKTEETDEFACPDPPPSGNKRHRRDKVVERDLLLQEKEKLYKEMKDILARQPGPEVAEQLSVYQASLKEKTRQMKAMASELNMYQAQVNEYKYEMERITRELQDAKRKHYEHKRREQMLREMQDEQRAMNNNPAEMQAQAHASAVKRFTGGGFAVN</sequence>
<dbReference type="EMBL" id="FN648026">
    <property type="protein sequence ID" value="CBJ29363.1"/>
    <property type="molecule type" value="Genomic_DNA"/>
</dbReference>
<dbReference type="OMA" id="CQDDMRL"/>
<feature type="domain" description="Cilia- and flagella-associated protein 58 central coiled coil" evidence="4">
    <location>
        <begin position="383"/>
        <end position="682"/>
    </location>
</feature>
<keyword evidence="6" id="KW-1185">Reference proteome</keyword>
<feature type="region of interest" description="Disordered" evidence="3">
    <location>
        <begin position="390"/>
        <end position="409"/>
    </location>
</feature>
<dbReference type="AlphaFoldDB" id="D7FKG1"/>
<accession>D7FKG1</accession>
<dbReference type="InterPro" id="IPR049270">
    <property type="entry name" value="CFAP58_CC"/>
</dbReference>
<dbReference type="EMBL" id="FN649751">
    <property type="protein sequence ID" value="CBJ29363.1"/>
    <property type="molecule type" value="Genomic_DNA"/>
</dbReference>
<dbReference type="InParanoid" id="D7FKG1"/>
<feature type="coiled-coil region" evidence="2">
    <location>
        <begin position="683"/>
        <end position="717"/>
    </location>
</feature>
<dbReference type="STRING" id="2880.D7FKG1"/>
<keyword evidence="1 2" id="KW-0175">Coiled coil</keyword>
<feature type="coiled-coil region" evidence="2">
    <location>
        <begin position="120"/>
        <end position="147"/>
    </location>
</feature>
<keyword evidence="5" id="KW-0966">Cell projection</keyword>
<evidence type="ECO:0000256" key="1">
    <source>
        <dbReference type="ARBA" id="ARBA00023054"/>
    </source>
</evidence>
<dbReference type="Pfam" id="PF21771">
    <property type="entry name" value="CFAP58_CC"/>
    <property type="match status" value="1"/>
</dbReference>
<dbReference type="eggNOG" id="ENOG502QPV7">
    <property type="taxonomic scope" value="Eukaryota"/>
</dbReference>
<evidence type="ECO:0000256" key="3">
    <source>
        <dbReference type="SAM" id="MobiDB-lite"/>
    </source>
</evidence>
<keyword evidence="5" id="KW-0282">Flagellum</keyword>
<feature type="compositionally biased region" description="Basic and acidic residues" evidence="3">
    <location>
        <begin position="390"/>
        <end position="401"/>
    </location>
</feature>
<evidence type="ECO:0000313" key="6">
    <source>
        <dbReference type="Proteomes" id="UP000002630"/>
    </source>
</evidence>
<dbReference type="PANTHER" id="PTHR32083">
    <property type="entry name" value="CILIA AND FLAGELLA-ASSOCIATED PROTEIN 58-RELATED"/>
    <property type="match status" value="1"/>
</dbReference>
<gene>
    <name evidence="5" type="ORF">Esi_0144_0019</name>
</gene>